<feature type="domain" description="THIF-type NAD/FAD binding fold" evidence="5">
    <location>
        <begin position="3"/>
        <end position="266"/>
    </location>
</feature>
<evidence type="ECO:0000259" key="5">
    <source>
        <dbReference type="Pfam" id="PF00899"/>
    </source>
</evidence>
<dbReference type="AlphaFoldDB" id="A0A9P6WAM3"/>
<sequence length="492" mass="54721">MMDCKVLVLGAGGLGCEILKNLVMCHVSSIVVIDMDTIELTNLNRQFLFSDKDIGQPKATVAVDYIRRRIPQTSITLESVVRDLTTLGLEFYEQFDFIISGLDAIQPRRFINEMIIRIAETTSFEKLIPFIDGGTEGLKGHVKTVIPGITACWECSITTLPKDQEMLPMCTIINNPRNLKHVIEYVITSVYPLENIDWDGPDVDNIYSMILDACRTRAHQYNIDTSELNLAYITGIIKRIIPSVSSMNAIIAANTCNEFLKLYHDLIELNQESGEIKSNNFTIVNGADGIKRNMSAFVRLQGRSILRASQPLLFNSTRIISPIAYKIGRRYITNLETLDPSEKLITPSKIINKINELNLSISDRAASRLSQIYKDSQEVLKVGIESGGCHGFQYTLQLIPETQVDLSTGEMKGTTKTPEKDEFDDDANSKMTIFEVNENSGKVVIDPKSLKILNNTVLTYTKELIGSSFKISGGSLKSSCGCGSSFDVDVDV</sequence>
<dbReference type="InterPro" id="IPR035903">
    <property type="entry name" value="HesB-like_dom_sf"/>
</dbReference>
<feature type="domain" description="Core" evidence="6">
    <location>
        <begin position="358"/>
        <end position="483"/>
    </location>
</feature>
<dbReference type="GO" id="GO:0005524">
    <property type="term" value="F:ATP binding"/>
    <property type="evidence" value="ECO:0007669"/>
    <property type="project" value="UniProtKB-UniRule"/>
</dbReference>
<dbReference type="GO" id="GO:0045116">
    <property type="term" value="P:protein neddylation"/>
    <property type="evidence" value="ECO:0007669"/>
    <property type="project" value="UniProtKB-UniRule"/>
</dbReference>
<dbReference type="Pfam" id="PF00899">
    <property type="entry name" value="ThiF"/>
    <property type="match status" value="1"/>
</dbReference>
<evidence type="ECO:0000259" key="6">
    <source>
        <dbReference type="Pfam" id="PF01521"/>
    </source>
</evidence>
<evidence type="ECO:0000313" key="7">
    <source>
        <dbReference type="EMBL" id="KAG0668582.1"/>
    </source>
</evidence>
<dbReference type="InterPro" id="IPR035985">
    <property type="entry name" value="Ubiquitin-activating_enz"/>
</dbReference>
<dbReference type="PANTHER" id="PTHR10953">
    <property type="entry name" value="UBIQUITIN-ACTIVATING ENZYME E1"/>
    <property type="match status" value="1"/>
</dbReference>
<comment type="catalytic activity">
    <reaction evidence="4">
        <text>ATP + [NEDD8 protein] + [E1 NEDD8-activating enzyme]-L-cysteine = AMP + diphosphate + [E1 NEDD8-activating enzyme]-S-[NEDD8 protein]-yl-L-cysteine.</text>
        <dbReference type="EC" id="6.2.1.64"/>
    </reaction>
</comment>
<comment type="caution">
    <text evidence="7">The sequence shown here is derived from an EMBL/GenBank/DDBJ whole genome shotgun (WGS) entry which is preliminary data.</text>
</comment>
<reference evidence="7 8" key="1">
    <citation type="submission" date="2020-11" db="EMBL/GenBank/DDBJ databases">
        <title>Kefir isolates.</title>
        <authorList>
            <person name="Marcisauskas S."/>
            <person name="Kim Y."/>
            <person name="Blasche S."/>
        </authorList>
    </citation>
    <scope>NUCLEOTIDE SEQUENCE [LARGE SCALE GENOMIC DNA]</scope>
    <source>
        <strain evidence="7 8">OG2</strain>
    </source>
</reference>
<dbReference type="Gene3D" id="1.10.10.520">
    <property type="entry name" value="Ubiquitin activating enzymes (Uba3). Chain: B, domain 2"/>
    <property type="match status" value="1"/>
</dbReference>
<keyword evidence="4" id="KW-0436">Ligase</keyword>
<dbReference type="InterPro" id="IPR000594">
    <property type="entry name" value="ThiF_NAD_FAD-bd"/>
</dbReference>
<dbReference type="SUPFAM" id="SSF69572">
    <property type="entry name" value="Activating enzymes of the ubiquitin-like proteins"/>
    <property type="match status" value="1"/>
</dbReference>
<dbReference type="PROSITE" id="PS51257">
    <property type="entry name" value="PROKAR_LIPOPROTEIN"/>
    <property type="match status" value="1"/>
</dbReference>
<organism evidence="7 8">
    <name type="scientific">Maudiozyma exigua</name>
    <name type="common">Yeast</name>
    <name type="synonym">Kazachstania exigua</name>
    <dbReference type="NCBI Taxonomy" id="34358"/>
    <lineage>
        <taxon>Eukaryota</taxon>
        <taxon>Fungi</taxon>
        <taxon>Dikarya</taxon>
        <taxon>Ascomycota</taxon>
        <taxon>Saccharomycotina</taxon>
        <taxon>Saccharomycetes</taxon>
        <taxon>Saccharomycetales</taxon>
        <taxon>Saccharomycetaceae</taxon>
        <taxon>Maudiozyma</taxon>
    </lineage>
</organism>
<evidence type="ECO:0000256" key="3">
    <source>
        <dbReference type="ARBA" id="ARBA00022840"/>
    </source>
</evidence>
<proteinExistence type="inferred from homology"/>
<comment type="function">
    <text evidence="4">Catalytic subunit of the dimeric E1 enzyme, which activates NEDD8.</text>
</comment>
<keyword evidence="1 4" id="KW-0547">Nucleotide-binding</keyword>
<evidence type="ECO:0000256" key="1">
    <source>
        <dbReference type="ARBA" id="ARBA00022741"/>
    </source>
</evidence>
<keyword evidence="8" id="KW-1185">Reference proteome</keyword>
<accession>A0A9P6WAM3</accession>
<dbReference type="GO" id="GO:0005634">
    <property type="term" value="C:nucleus"/>
    <property type="evidence" value="ECO:0007669"/>
    <property type="project" value="TreeGrafter"/>
</dbReference>
<dbReference type="EMBL" id="PUHR01000063">
    <property type="protein sequence ID" value="KAG0668582.1"/>
    <property type="molecule type" value="Genomic_DNA"/>
</dbReference>
<evidence type="ECO:0000256" key="4">
    <source>
        <dbReference type="RuleBase" id="RU368009"/>
    </source>
</evidence>
<dbReference type="GO" id="GO:0019781">
    <property type="term" value="F:NEDD8 activating enzyme activity"/>
    <property type="evidence" value="ECO:0007669"/>
    <property type="project" value="UniProtKB-UniRule"/>
</dbReference>
<keyword evidence="2 4" id="KW-0833">Ubl conjugation pathway</keyword>
<protein>
    <recommendedName>
        <fullName evidence="4">NEDD8-activating enzyme E1 catalytic subunit</fullName>
        <ecNumber evidence="4">6.2.1.64</ecNumber>
    </recommendedName>
</protein>
<dbReference type="Proteomes" id="UP000750334">
    <property type="component" value="Unassembled WGS sequence"/>
</dbReference>
<dbReference type="SUPFAM" id="SSF89360">
    <property type="entry name" value="HesB-like domain"/>
    <property type="match status" value="1"/>
</dbReference>
<keyword evidence="3 4" id="KW-0067">ATP-binding</keyword>
<dbReference type="EC" id="6.2.1.64" evidence="4"/>
<dbReference type="Gene3D" id="3.40.50.720">
    <property type="entry name" value="NAD(P)-binding Rossmann-like Domain"/>
    <property type="match status" value="1"/>
</dbReference>
<dbReference type="InterPro" id="IPR023318">
    <property type="entry name" value="Ub_act_enz_dom_a_sf"/>
</dbReference>
<dbReference type="Gene3D" id="2.60.300.12">
    <property type="entry name" value="HesB-like domain"/>
    <property type="match status" value="1"/>
</dbReference>
<evidence type="ECO:0000313" key="8">
    <source>
        <dbReference type="Proteomes" id="UP000750334"/>
    </source>
</evidence>
<dbReference type="InterPro" id="IPR045886">
    <property type="entry name" value="ThiF/MoeB/HesA"/>
</dbReference>
<dbReference type="OrthoDB" id="10255449at2759"/>
<dbReference type="Pfam" id="PF01521">
    <property type="entry name" value="Fe-S_biosyn"/>
    <property type="match status" value="1"/>
</dbReference>
<dbReference type="GO" id="GO:0005737">
    <property type="term" value="C:cytoplasm"/>
    <property type="evidence" value="ECO:0007669"/>
    <property type="project" value="TreeGrafter"/>
</dbReference>
<dbReference type="InterPro" id="IPR000361">
    <property type="entry name" value="ATAP_core_dom"/>
</dbReference>
<comment type="similarity">
    <text evidence="4">Belongs to the ubiquitin-activating E1 family. UBA3 subfamily.</text>
</comment>
<evidence type="ECO:0000256" key="2">
    <source>
        <dbReference type="ARBA" id="ARBA00022786"/>
    </source>
</evidence>
<gene>
    <name evidence="7" type="ORF">C6P45_004553</name>
</gene>
<comment type="pathway">
    <text evidence="4">Protein modification; protein neddylation.</text>
</comment>
<dbReference type="PANTHER" id="PTHR10953:SF6">
    <property type="entry name" value="NEDD8-ACTIVATING ENZYME E1 CATALYTIC SUBUNIT"/>
    <property type="match status" value="1"/>
</dbReference>
<name>A0A9P6WAM3_MAUEX</name>